<dbReference type="GO" id="GO:0022857">
    <property type="term" value="F:transmembrane transporter activity"/>
    <property type="evidence" value="ECO:0007669"/>
    <property type="project" value="InterPro"/>
</dbReference>
<evidence type="ECO:0000256" key="3">
    <source>
        <dbReference type="ARBA" id="ARBA00022692"/>
    </source>
</evidence>
<dbReference type="OMA" id="EMWHQAT"/>
<feature type="transmembrane region" description="Helical" evidence="6">
    <location>
        <begin position="102"/>
        <end position="121"/>
    </location>
</feature>
<feature type="transmembrane region" description="Helical" evidence="6">
    <location>
        <begin position="231"/>
        <end position="252"/>
    </location>
</feature>
<evidence type="ECO:0000256" key="6">
    <source>
        <dbReference type="SAM" id="Phobius"/>
    </source>
</evidence>
<feature type="transmembrane region" description="Helical" evidence="6">
    <location>
        <begin position="374"/>
        <end position="396"/>
    </location>
</feature>
<name>A0A2V5GXG7_ASPV1</name>
<dbReference type="Pfam" id="PF13520">
    <property type="entry name" value="AA_permease_2"/>
    <property type="match status" value="1"/>
</dbReference>
<feature type="transmembrane region" description="Helical" evidence="6">
    <location>
        <begin position="477"/>
        <end position="497"/>
    </location>
</feature>
<accession>A0A2V5GXG7</accession>
<dbReference type="InterPro" id="IPR002293">
    <property type="entry name" value="AA/rel_permease1"/>
</dbReference>
<reference evidence="7 8" key="1">
    <citation type="submission" date="2018-02" db="EMBL/GenBank/DDBJ databases">
        <title>The genomes of Aspergillus section Nigri reveals drivers in fungal speciation.</title>
        <authorList>
            <consortium name="DOE Joint Genome Institute"/>
            <person name="Vesth T.C."/>
            <person name="Nybo J."/>
            <person name="Theobald S."/>
            <person name="Brandl J."/>
            <person name="Frisvad J.C."/>
            <person name="Nielsen K.F."/>
            <person name="Lyhne E.K."/>
            <person name="Kogle M.E."/>
            <person name="Kuo A."/>
            <person name="Riley R."/>
            <person name="Clum A."/>
            <person name="Nolan M."/>
            <person name="Lipzen A."/>
            <person name="Salamov A."/>
            <person name="Henrissat B."/>
            <person name="Wiebenga A."/>
            <person name="De vries R.P."/>
            <person name="Grigoriev I.V."/>
            <person name="Mortensen U.H."/>
            <person name="Andersen M.R."/>
            <person name="Baker S.E."/>
        </authorList>
    </citation>
    <scope>NUCLEOTIDE SEQUENCE [LARGE SCALE GENOMIC DNA]</scope>
    <source>
        <strain evidence="7 8">CBS 115571</strain>
    </source>
</reference>
<evidence type="ECO:0000256" key="5">
    <source>
        <dbReference type="ARBA" id="ARBA00023136"/>
    </source>
</evidence>
<keyword evidence="8" id="KW-1185">Reference proteome</keyword>
<dbReference type="Gene3D" id="1.20.1740.10">
    <property type="entry name" value="Amino acid/polyamine transporter I"/>
    <property type="match status" value="1"/>
</dbReference>
<feature type="transmembrane region" description="Helical" evidence="6">
    <location>
        <begin position="128"/>
        <end position="152"/>
    </location>
</feature>
<feature type="transmembrane region" description="Helical" evidence="6">
    <location>
        <begin position="71"/>
        <end position="90"/>
    </location>
</feature>
<dbReference type="STRING" id="1450538.A0A2V5GXG7"/>
<evidence type="ECO:0000256" key="1">
    <source>
        <dbReference type="ARBA" id="ARBA00004141"/>
    </source>
</evidence>
<dbReference type="PANTHER" id="PTHR45649">
    <property type="entry name" value="AMINO-ACID PERMEASE BAT1"/>
    <property type="match status" value="1"/>
</dbReference>
<feature type="transmembrane region" description="Helical" evidence="6">
    <location>
        <begin position="402"/>
        <end position="424"/>
    </location>
</feature>
<proteinExistence type="predicted"/>
<evidence type="ECO:0000256" key="4">
    <source>
        <dbReference type="ARBA" id="ARBA00022989"/>
    </source>
</evidence>
<keyword evidence="5 6" id="KW-0472">Membrane</keyword>
<evidence type="ECO:0000256" key="2">
    <source>
        <dbReference type="ARBA" id="ARBA00022448"/>
    </source>
</evidence>
<keyword evidence="4 6" id="KW-1133">Transmembrane helix</keyword>
<feature type="transmembrane region" description="Helical" evidence="6">
    <location>
        <begin position="272"/>
        <end position="293"/>
    </location>
</feature>
<dbReference type="EMBL" id="KZ825174">
    <property type="protein sequence ID" value="PYI16088.1"/>
    <property type="molecule type" value="Genomic_DNA"/>
</dbReference>
<evidence type="ECO:0000313" key="8">
    <source>
        <dbReference type="Proteomes" id="UP000249829"/>
    </source>
</evidence>
<keyword evidence="2" id="KW-0813">Transport</keyword>
<sequence>MGMLNKTKPESVQIGGLVEQGCLEGLVLSPVGTRKMSPLQIISASWIVCDSWAGVSATVALAIVQGGPVTIVYGLILMFLLVGACTLTLAELSSVYPTAGGQYHWTSILAPGYISRVLSYACGIANMFAWIAISTGIAIIPSQLILGIVLFYNPGFDAQPWHYFILYQMINLLVLFYCIILLKKSLWIHDACFFITLASFFVIVIVCLARTAPNFQPNAHVWATFLNDSGWTSGGVAFLTGLVSPNYMYAGIDGALHLAEECKDAARVVPRALISTLVIGFGTSFAFLVTMLYCTNDLKAVVASATGVPIYEVWYQATHSKAAATTFIILLSLAAVFALIGAQETASRLTWSLARDNTLFGSTQMRQMHPTLDVPAWALAFNFSVMFIIGCIYLGSSSAFNAFIATGLVLQHVSYAIPAALLLLRRRGSAWLPANRPFRLPSSVGWIANIVTVGFSVLALVFYSFPTIRPVTGSNMNYTSVVLGVMAIVALGNWVFYARRWYHGPRLHELH</sequence>
<organism evidence="7 8">
    <name type="scientific">Aspergillus violaceofuscus (strain CBS 115571)</name>
    <dbReference type="NCBI Taxonomy" id="1450538"/>
    <lineage>
        <taxon>Eukaryota</taxon>
        <taxon>Fungi</taxon>
        <taxon>Dikarya</taxon>
        <taxon>Ascomycota</taxon>
        <taxon>Pezizomycotina</taxon>
        <taxon>Eurotiomycetes</taxon>
        <taxon>Eurotiomycetidae</taxon>
        <taxon>Eurotiales</taxon>
        <taxon>Aspergillaceae</taxon>
        <taxon>Aspergillus</taxon>
    </lineage>
</organism>
<protein>
    <submittedName>
        <fullName evidence="7">Putative choline transporter</fullName>
    </submittedName>
</protein>
<dbReference type="Proteomes" id="UP000249829">
    <property type="component" value="Unassembled WGS sequence"/>
</dbReference>
<dbReference type="AlphaFoldDB" id="A0A2V5GXG7"/>
<dbReference type="PIRSF" id="PIRSF006060">
    <property type="entry name" value="AA_transporter"/>
    <property type="match status" value="1"/>
</dbReference>
<keyword evidence="3 6" id="KW-0812">Transmembrane</keyword>
<gene>
    <name evidence="7" type="ORF">BO99DRAFT_424969</name>
</gene>
<feature type="transmembrane region" description="Helical" evidence="6">
    <location>
        <begin position="444"/>
        <end position="465"/>
    </location>
</feature>
<feature type="transmembrane region" description="Helical" evidence="6">
    <location>
        <begin position="191"/>
        <end position="211"/>
    </location>
</feature>
<comment type="subcellular location">
    <subcellularLocation>
        <location evidence="1">Membrane</location>
        <topology evidence="1">Multi-pass membrane protein</topology>
    </subcellularLocation>
</comment>
<dbReference type="PANTHER" id="PTHR45649:SF19">
    <property type="entry name" value="TRANSPORTER, PUTATIVE (EUROFUNG)-RELATED"/>
    <property type="match status" value="1"/>
</dbReference>
<dbReference type="GO" id="GO:0016020">
    <property type="term" value="C:membrane"/>
    <property type="evidence" value="ECO:0007669"/>
    <property type="project" value="UniProtKB-SubCell"/>
</dbReference>
<feature type="transmembrane region" description="Helical" evidence="6">
    <location>
        <begin position="322"/>
        <end position="342"/>
    </location>
</feature>
<evidence type="ECO:0000313" key="7">
    <source>
        <dbReference type="EMBL" id="PYI16088.1"/>
    </source>
</evidence>
<feature type="transmembrane region" description="Helical" evidence="6">
    <location>
        <begin position="164"/>
        <end position="182"/>
    </location>
</feature>
<feature type="transmembrane region" description="Helical" evidence="6">
    <location>
        <begin position="41"/>
        <end position="64"/>
    </location>
</feature>